<evidence type="ECO:0000256" key="7">
    <source>
        <dbReference type="ARBA" id="ARBA00023172"/>
    </source>
</evidence>
<dbReference type="PANTHER" id="PTHR30337">
    <property type="entry name" value="COMPONENT OF ATP-DEPENDENT DSDNA EXONUCLEASE"/>
    <property type="match status" value="1"/>
</dbReference>
<evidence type="ECO:0000256" key="2">
    <source>
        <dbReference type="ARBA" id="ARBA00011322"/>
    </source>
</evidence>
<gene>
    <name evidence="8" type="primary">sbcD</name>
    <name evidence="11" type="ORF">ACFPTR_04930</name>
</gene>
<keyword evidence="4 8" id="KW-0540">Nuclease</keyword>
<evidence type="ECO:0000256" key="6">
    <source>
        <dbReference type="ARBA" id="ARBA00022839"/>
    </source>
</evidence>
<evidence type="ECO:0000256" key="8">
    <source>
        <dbReference type="RuleBase" id="RU363069"/>
    </source>
</evidence>
<reference evidence="12" key="1">
    <citation type="journal article" date="2019" name="Int. J. Syst. Evol. Microbiol.">
        <title>The Global Catalogue of Microorganisms (GCM) 10K type strain sequencing project: providing services to taxonomists for standard genome sequencing and annotation.</title>
        <authorList>
            <consortium name="The Broad Institute Genomics Platform"/>
            <consortium name="The Broad Institute Genome Sequencing Center for Infectious Disease"/>
            <person name="Wu L."/>
            <person name="Ma J."/>
        </authorList>
    </citation>
    <scope>NUCLEOTIDE SEQUENCE [LARGE SCALE GENOMIC DNA]</scope>
    <source>
        <strain evidence="12">CGMCC 1.15790</strain>
    </source>
</reference>
<name>A0ABW0U5M0_9BACI</name>
<accession>A0ABW0U5M0</accession>
<organism evidence="11 12">
    <name type="scientific">Aliibacillus thermotolerans</name>
    <dbReference type="NCBI Taxonomy" id="1834418"/>
    <lineage>
        <taxon>Bacteria</taxon>
        <taxon>Bacillati</taxon>
        <taxon>Bacillota</taxon>
        <taxon>Bacilli</taxon>
        <taxon>Bacillales</taxon>
        <taxon>Bacillaceae</taxon>
        <taxon>Aliibacillus</taxon>
    </lineage>
</organism>
<dbReference type="EMBL" id="JBHSPF010000018">
    <property type="protein sequence ID" value="MFC5628238.1"/>
    <property type="molecule type" value="Genomic_DNA"/>
</dbReference>
<evidence type="ECO:0000313" key="11">
    <source>
        <dbReference type="EMBL" id="MFC5628238.1"/>
    </source>
</evidence>
<keyword evidence="8" id="KW-0255">Endonuclease</keyword>
<evidence type="ECO:0000313" key="12">
    <source>
        <dbReference type="Proteomes" id="UP001596143"/>
    </source>
</evidence>
<comment type="caution">
    <text evidence="11">The sequence shown here is derived from an EMBL/GenBank/DDBJ whole genome shotgun (WGS) entry which is preliminary data.</text>
</comment>
<comment type="function">
    <text evidence="8">SbcCD cleaves DNA hairpin structures. These structures can inhibit DNA replication and are intermediates in certain DNA recombination reactions. The complex acts as a 3'-&gt;5' double strand exonuclease that can open hairpins. It also has a 5' single-strand endonuclease activity.</text>
</comment>
<dbReference type="InterPro" id="IPR041796">
    <property type="entry name" value="Mre11_N"/>
</dbReference>
<evidence type="ECO:0000259" key="9">
    <source>
        <dbReference type="Pfam" id="PF00149"/>
    </source>
</evidence>
<dbReference type="InterPro" id="IPR004593">
    <property type="entry name" value="SbcD"/>
</dbReference>
<keyword evidence="8" id="KW-0235">DNA replication</keyword>
<dbReference type="Proteomes" id="UP001596143">
    <property type="component" value="Unassembled WGS sequence"/>
</dbReference>
<comment type="similarity">
    <text evidence="1 8">Belongs to the SbcD family.</text>
</comment>
<keyword evidence="7 8" id="KW-0233">DNA recombination</keyword>
<feature type="domain" description="Calcineurin-like phosphoesterase" evidence="9">
    <location>
        <begin position="1"/>
        <end position="220"/>
    </location>
</feature>
<dbReference type="Gene3D" id="3.60.21.10">
    <property type="match status" value="1"/>
</dbReference>
<dbReference type="InterPro" id="IPR050535">
    <property type="entry name" value="DNA_Repair-Maintenance_Comp"/>
</dbReference>
<dbReference type="PANTHER" id="PTHR30337:SF0">
    <property type="entry name" value="NUCLEASE SBCCD SUBUNIT D"/>
    <property type="match status" value="1"/>
</dbReference>
<dbReference type="InterPro" id="IPR004843">
    <property type="entry name" value="Calcineurin-like_PHP"/>
</dbReference>
<evidence type="ECO:0000256" key="4">
    <source>
        <dbReference type="ARBA" id="ARBA00022722"/>
    </source>
</evidence>
<feature type="domain" description="Nuclease SbcCD subunit D C-terminal" evidence="10">
    <location>
        <begin position="271"/>
        <end position="361"/>
    </location>
</feature>
<comment type="subunit">
    <text evidence="2 8">Heterodimer of SbcC and SbcD.</text>
</comment>
<keyword evidence="5 8" id="KW-0378">Hydrolase</keyword>
<dbReference type="Pfam" id="PF00149">
    <property type="entry name" value="Metallophos"/>
    <property type="match status" value="1"/>
</dbReference>
<dbReference type="InterPro" id="IPR029052">
    <property type="entry name" value="Metallo-depent_PP-like"/>
</dbReference>
<keyword evidence="12" id="KW-1185">Reference proteome</keyword>
<proteinExistence type="inferred from homology"/>
<dbReference type="SUPFAM" id="SSF56300">
    <property type="entry name" value="Metallo-dependent phosphatases"/>
    <property type="match status" value="1"/>
</dbReference>
<protein>
    <recommendedName>
        <fullName evidence="3 8">Nuclease SbcCD subunit D</fullName>
    </recommendedName>
</protein>
<evidence type="ECO:0000259" key="10">
    <source>
        <dbReference type="Pfam" id="PF12320"/>
    </source>
</evidence>
<dbReference type="Pfam" id="PF12320">
    <property type="entry name" value="SbcD_C"/>
    <property type="match status" value="1"/>
</dbReference>
<sequence length="397" mass="44870">MRILHTADWHLGKTLEGRSRFQEHEAFFDELEQIVRDEKIDVLLMAGDVFDTVNPPAAAEQLFYENISLLTEKYKLPMIIIAGNHDHPDRLTAAKRMAKNQGVRLLGYPGIQPQTIPVKDEILELAALPYPSESRLKGWFHEVPEETSLRDAYNKKIKYLFTEMTKNFSKDAVSVAMSHLFVAGGSTSDSERPIEVGGAYTIHPDTLPSVQYTALGHLHRPQEINGNHRIRYSGSPLAFSFSEAGYTKSVTIVDVAPHEEPNVTEIPLSCGRPLVRWIAKEGLNQVKKWLAEGKDDNAWVDIEVHVEDTPSIEDIHMIRQAHEGIVHIRPVFIGEEEDNSEEIKRAHMPIDQLFQKFYEIQTGGAKADESLVRLFMDIVDKEGHAGASDRINHERPS</sequence>
<evidence type="ECO:0000256" key="3">
    <source>
        <dbReference type="ARBA" id="ARBA00013365"/>
    </source>
</evidence>
<dbReference type="CDD" id="cd00840">
    <property type="entry name" value="MPP_Mre11_N"/>
    <property type="match status" value="1"/>
</dbReference>
<evidence type="ECO:0000256" key="1">
    <source>
        <dbReference type="ARBA" id="ARBA00010555"/>
    </source>
</evidence>
<dbReference type="NCBIfam" id="TIGR00619">
    <property type="entry name" value="sbcd"/>
    <property type="match status" value="1"/>
</dbReference>
<dbReference type="InterPro" id="IPR026843">
    <property type="entry name" value="SbcD_C"/>
</dbReference>
<keyword evidence="6 8" id="KW-0269">Exonuclease</keyword>
<dbReference type="RefSeq" id="WP_270897503.1">
    <property type="nucleotide sequence ID" value="NZ_JBHSPF010000018.1"/>
</dbReference>
<evidence type="ECO:0000256" key="5">
    <source>
        <dbReference type="ARBA" id="ARBA00022801"/>
    </source>
</evidence>
<dbReference type="GO" id="GO:0004527">
    <property type="term" value="F:exonuclease activity"/>
    <property type="evidence" value="ECO:0007669"/>
    <property type="project" value="UniProtKB-KW"/>
</dbReference>